<dbReference type="EMBL" id="AQQW01000023">
    <property type="protein sequence ID" value="ETW10830.1"/>
    <property type="molecule type" value="Genomic_DNA"/>
</dbReference>
<keyword evidence="3" id="KW-1185">Reference proteome</keyword>
<feature type="transmembrane region" description="Helical" evidence="1">
    <location>
        <begin position="123"/>
        <end position="147"/>
    </location>
</feature>
<organism evidence="2 3">
    <name type="scientific">Roseivivax marinus</name>
    <dbReference type="NCBI Taxonomy" id="1379903"/>
    <lineage>
        <taxon>Bacteria</taxon>
        <taxon>Pseudomonadati</taxon>
        <taxon>Pseudomonadota</taxon>
        <taxon>Alphaproteobacteria</taxon>
        <taxon>Rhodobacterales</taxon>
        <taxon>Roseobacteraceae</taxon>
        <taxon>Roseivivax</taxon>
    </lineage>
</organism>
<feature type="transmembrane region" description="Helical" evidence="1">
    <location>
        <begin position="81"/>
        <end position="102"/>
    </location>
</feature>
<keyword evidence="1" id="KW-0812">Transmembrane</keyword>
<dbReference type="STRING" id="1379903.ATO8_20284"/>
<comment type="caution">
    <text evidence="2">The sequence shown here is derived from an EMBL/GenBank/DDBJ whole genome shotgun (WGS) entry which is preliminary data.</text>
</comment>
<dbReference type="Proteomes" id="UP000019063">
    <property type="component" value="Unassembled WGS sequence"/>
</dbReference>
<dbReference type="InterPro" id="IPR031563">
    <property type="entry name" value="MOT1/MOT2"/>
</dbReference>
<dbReference type="eggNOG" id="COG0659">
    <property type="taxonomic scope" value="Bacteria"/>
</dbReference>
<reference evidence="2 3" key="1">
    <citation type="journal article" date="2014" name="Antonie Van Leeuwenhoek">
        <title>Roseivivax atlanticus sp. nov., isolated from surface seawater of the Atlantic Ocean.</title>
        <authorList>
            <person name="Li G."/>
            <person name="Lai Q."/>
            <person name="Liu X."/>
            <person name="Sun F."/>
            <person name="Shao Z."/>
        </authorList>
    </citation>
    <scope>NUCLEOTIDE SEQUENCE [LARGE SCALE GENOMIC DNA]</scope>
    <source>
        <strain evidence="2 3">22II-s10s</strain>
    </source>
</reference>
<dbReference type="PATRIC" id="fig|1317118.6.peg.4154"/>
<dbReference type="GO" id="GO:0015098">
    <property type="term" value="F:molybdate ion transmembrane transporter activity"/>
    <property type="evidence" value="ECO:0007669"/>
    <property type="project" value="InterPro"/>
</dbReference>
<sequence length="374" mass="38291">MTGERHRWSLAEFNGALGDTGTLLPLLIGAITVGGMSPIPVLLGFALAYLVTGLVYRLPVPVQPMKAIAALVMVTEVTPEAVAMAGLMIGAVLVLLGATGAIDRLARLVPRSIIAGLRLGLGLSLGWIALGLMIGDLAMAAAAFALLAVARCMGAPSAFILITAGAIIAAVSDAPVNNIQGAWQPDWVIAPNLSVASDALTDLVLPQLALTLTNAVILTALVAGDLFGTKAAHVTPKRLCLSSGLLNCALAPFGALPMCHGAGGLAAHHAFGARSGAAALMMGGLLAIATLAADTSTTLLLSFPDSLLGVLLLVAAIELAKDRRLTDSRPSCYPVIGITAVICVVLDPFSGLLAGTVAEFLRKWVLHYIRLRAQ</sequence>
<evidence type="ECO:0000313" key="2">
    <source>
        <dbReference type="EMBL" id="ETW10830.1"/>
    </source>
</evidence>
<feature type="transmembrane region" description="Helical" evidence="1">
    <location>
        <begin position="332"/>
        <end position="354"/>
    </location>
</feature>
<dbReference type="Pfam" id="PF16983">
    <property type="entry name" value="MFS_MOT1"/>
    <property type="match status" value="2"/>
</dbReference>
<proteinExistence type="predicted"/>
<dbReference type="PANTHER" id="PTHR31970">
    <property type="match status" value="1"/>
</dbReference>
<feature type="transmembrane region" description="Helical" evidence="1">
    <location>
        <begin position="276"/>
        <end position="293"/>
    </location>
</feature>
<dbReference type="PANTHER" id="PTHR31970:SF9">
    <property type="entry name" value="MOLYBDATE TRANSPORTER 2"/>
    <property type="match status" value="1"/>
</dbReference>
<evidence type="ECO:0000256" key="1">
    <source>
        <dbReference type="SAM" id="Phobius"/>
    </source>
</evidence>
<feature type="transmembrane region" description="Helical" evidence="1">
    <location>
        <begin position="299"/>
        <end position="320"/>
    </location>
</feature>
<name>W4HFR4_9RHOB</name>
<accession>W4HFR4</accession>
<dbReference type="RefSeq" id="WP_043847261.1">
    <property type="nucleotide sequence ID" value="NZ_AQQW01000023.1"/>
</dbReference>
<evidence type="ECO:0000313" key="3">
    <source>
        <dbReference type="Proteomes" id="UP000019063"/>
    </source>
</evidence>
<keyword evidence="1" id="KW-0472">Membrane</keyword>
<keyword evidence="1" id="KW-1133">Transmembrane helix</keyword>
<protein>
    <submittedName>
        <fullName evidence="2">Sulfate transporter-like protein</fullName>
    </submittedName>
</protein>
<feature type="transmembrane region" description="Helical" evidence="1">
    <location>
        <begin position="153"/>
        <end position="171"/>
    </location>
</feature>
<gene>
    <name evidence="2" type="ORF">ATO8_20284</name>
</gene>
<feature type="transmembrane region" description="Helical" evidence="1">
    <location>
        <begin position="21"/>
        <end position="51"/>
    </location>
</feature>
<dbReference type="AlphaFoldDB" id="W4HFR4"/>